<dbReference type="Gene3D" id="1.20.120.1630">
    <property type="match status" value="1"/>
</dbReference>
<feature type="transmembrane region" description="Helical" evidence="5">
    <location>
        <begin position="94"/>
        <end position="116"/>
    </location>
</feature>
<sequence>MSLLRAPLVLLSAFGIHYSLTPPNPPPPDEERERYKTPEIKLTKIIMLWPMSLKAAFWAGGLCETALILAHKFPAHPLSQRVLSTLLPSGAAPAGALTLTPALFAGTALALFGTYLRGACFRTLGKLFTFELAIRKDHRLVTEGPYSFVRHPSYTAGLLTFVGVNFVFFGPGSWFWECGVAHTRAGQVFSAAVALNAVWTVGFIAQRTVVEDRTLREQFGAQWDEWAARVPYRLFPFIF</sequence>
<gene>
    <name evidence="7" type="ORF">GLOTRDRAFT_58024</name>
</gene>
<dbReference type="EMBL" id="KB469299">
    <property type="protein sequence ID" value="EPQ56976.1"/>
    <property type="molecule type" value="Genomic_DNA"/>
</dbReference>
<comment type="catalytic activity">
    <reaction evidence="5">
        <text>[protein]-C-terminal S-[(2E,6E)-farnesyl]-L-cysteine + S-adenosyl-L-methionine = [protein]-C-terminal S-[(2E,6E)-farnesyl]-L-cysteine methyl ester + S-adenosyl-L-homocysteine</text>
        <dbReference type="Rhea" id="RHEA:21672"/>
        <dbReference type="Rhea" id="RHEA-COMP:12125"/>
        <dbReference type="Rhea" id="RHEA-COMP:12126"/>
        <dbReference type="ChEBI" id="CHEBI:57856"/>
        <dbReference type="ChEBI" id="CHEBI:59789"/>
        <dbReference type="ChEBI" id="CHEBI:90510"/>
        <dbReference type="ChEBI" id="CHEBI:90511"/>
        <dbReference type="EC" id="2.1.1.100"/>
    </reaction>
</comment>
<proteinExistence type="inferred from homology"/>
<dbReference type="Pfam" id="PF04140">
    <property type="entry name" value="ICMT"/>
    <property type="match status" value="1"/>
</dbReference>
<evidence type="ECO:0000256" key="4">
    <source>
        <dbReference type="ARBA" id="ARBA00023136"/>
    </source>
</evidence>
<dbReference type="PANTHER" id="PTHR12714:SF9">
    <property type="entry name" value="PROTEIN-S-ISOPRENYLCYSTEINE O-METHYLTRANSFERASE"/>
    <property type="match status" value="1"/>
</dbReference>
<name>S7QAN8_GLOTA</name>
<dbReference type="Proteomes" id="UP000030669">
    <property type="component" value="Unassembled WGS sequence"/>
</dbReference>
<dbReference type="GO" id="GO:0032259">
    <property type="term" value="P:methylation"/>
    <property type="evidence" value="ECO:0007669"/>
    <property type="project" value="UniProtKB-KW"/>
</dbReference>
<evidence type="ECO:0000313" key="7">
    <source>
        <dbReference type="EMBL" id="EPQ56976.1"/>
    </source>
</evidence>
<dbReference type="eggNOG" id="ENOG502S9FN">
    <property type="taxonomic scope" value="Eukaryota"/>
</dbReference>
<evidence type="ECO:0000256" key="5">
    <source>
        <dbReference type="RuleBase" id="RU362022"/>
    </source>
</evidence>
<dbReference type="AlphaFoldDB" id="S7QAN8"/>
<keyword evidence="5" id="KW-0256">Endoplasmic reticulum</keyword>
<keyword evidence="8" id="KW-1185">Reference proteome</keyword>
<keyword evidence="3 5" id="KW-1133">Transmembrane helix</keyword>
<dbReference type="HOGENOM" id="CLU_065200_6_0_1"/>
<evidence type="ECO:0000313" key="8">
    <source>
        <dbReference type="Proteomes" id="UP000030669"/>
    </source>
</evidence>
<dbReference type="GO" id="GO:0005789">
    <property type="term" value="C:endoplasmic reticulum membrane"/>
    <property type="evidence" value="ECO:0007669"/>
    <property type="project" value="UniProtKB-SubCell"/>
</dbReference>
<evidence type="ECO:0000256" key="3">
    <source>
        <dbReference type="ARBA" id="ARBA00022989"/>
    </source>
</evidence>
<organism evidence="7 8">
    <name type="scientific">Gloeophyllum trabeum (strain ATCC 11539 / FP-39264 / Madison 617)</name>
    <name type="common">Brown rot fungus</name>
    <dbReference type="NCBI Taxonomy" id="670483"/>
    <lineage>
        <taxon>Eukaryota</taxon>
        <taxon>Fungi</taxon>
        <taxon>Dikarya</taxon>
        <taxon>Basidiomycota</taxon>
        <taxon>Agaricomycotina</taxon>
        <taxon>Agaricomycetes</taxon>
        <taxon>Gloeophyllales</taxon>
        <taxon>Gloeophyllaceae</taxon>
        <taxon>Gloeophyllum</taxon>
    </lineage>
</organism>
<evidence type="ECO:0000256" key="1">
    <source>
        <dbReference type="ARBA" id="ARBA00004141"/>
    </source>
</evidence>
<dbReference type="OrthoDB" id="422086at2759"/>
<feature type="chain" id="PRO_5004544033" description="Protein-S-isoprenylcysteine O-methyltransferase" evidence="6">
    <location>
        <begin position="20"/>
        <end position="239"/>
    </location>
</feature>
<feature type="transmembrane region" description="Helical" evidence="5">
    <location>
        <begin position="188"/>
        <end position="206"/>
    </location>
</feature>
<reference evidence="7 8" key="1">
    <citation type="journal article" date="2012" name="Science">
        <title>The Paleozoic origin of enzymatic lignin decomposition reconstructed from 31 fungal genomes.</title>
        <authorList>
            <person name="Floudas D."/>
            <person name="Binder M."/>
            <person name="Riley R."/>
            <person name="Barry K."/>
            <person name="Blanchette R.A."/>
            <person name="Henrissat B."/>
            <person name="Martinez A.T."/>
            <person name="Otillar R."/>
            <person name="Spatafora J.W."/>
            <person name="Yadav J.S."/>
            <person name="Aerts A."/>
            <person name="Benoit I."/>
            <person name="Boyd A."/>
            <person name="Carlson A."/>
            <person name="Copeland A."/>
            <person name="Coutinho P.M."/>
            <person name="de Vries R.P."/>
            <person name="Ferreira P."/>
            <person name="Findley K."/>
            <person name="Foster B."/>
            <person name="Gaskell J."/>
            <person name="Glotzer D."/>
            <person name="Gorecki P."/>
            <person name="Heitman J."/>
            <person name="Hesse C."/>
            <person name="Hori C."/>
            <person name="Igarashi K."/>
            <person name="Jurgens J.A."/>
            <person name="Kallen N."/>
            <person name="Kersten P."/>
            <person name="Kohler A."/>
            <person name="Kuees U."/>
            <person name="Kumar T.K.A."/>
            <person name="Kuo A."/>
            <person name="LaButti K."/>
            <person name="Larrondo L.F."/>
            <person name="Lindquist E."/>
            <person name="Ling A."/>
            <person name="Lombard V."/>
            <person name="Lucas S."/>
            <person name="Lundell T."/>
            <person name="Martin R."/>
            <person name="McLaughlin D.J."/>
            <person name="Morgenstern I."/>
            <person name="Morin E."/>
            <person name="Murat C."/>
            <person name="Nagy L.G."/>
            <person name="Nolan M."/>
            <person name="Ohm R.A."/>
            <person name="Patyshakuliyeva A."/>
            <person name="Rokas A."/>
            <person name="Ruiz-Duenas F.J."/>
            <person name="Sabat G."/>
            <person name="Salamov A."/>
            <person name="Samejima M."/>
            <person name="Schmutz J."/>
            <person name="Slot J.C."/>
            <person name="St John F."/>
            <person name="Stenlid J."/>
            <person name="Sun H."/>
            <person name="Sun S."/>
            <person name="Syed K."/>
            <person name="Tsang A."/>
            <person name="Wiebenga A."/>
            <person name="Young D."/>
            <person name="Pisabarro A."/>
            <person name="Eastwood D.C."/>
            <person name="Martin F."/>
            <person name="Cullen D."/>
            <person name="Grigoriev I.V."/>
            <person name="Hibbett D.S."/>
        </authorList>
    </citation>
    <scope>NUCLEOTIDE SEQUENCE [LARGE SCALE GENOMIC DNA]</scope>
    <source>
        <strain evidence="7 8">ATCC 11539</strain>
    </source>
</reference>
<dbReference type="OMA" id="SGIACCV"/>
<accession>S7QAN8</accession>
<dbReference type="GO" id="GO:0004671">
    <property type="term" value="F:protein C-terminal S-isoprenylcysteine carboxyl O-methyltransferase activity"/>
    <property type="evidence" value="ECO:0007669"/>
    <property type="project" value="UniProtKB-EC"/>
</dbReference>
<keyword evidence="5" id="KW-0949">S-adenosyl-L-methionine</keyword>
<comment type="similarity">
    <text evidence="5">Belongs to the class VI-like SAM-binding methyltransferase superfamily. Isoprenylcysteine carboxyl methyltransferase family.</text>
</comment>
<dbReference type="GeneID" id="19307210"/>
<feature type="signal peptide" evidence="6">
    <location>
        <begin position="1"/>
        <end position="19"/>
    </location>
</feature>
<evidence type="ECO:0000256" key="6">
    <source>
        <dbReference type="SAM" id="SignalP"/>
    </source>
</evidence>
<dbReference type="RefSeq" id="XP_007864148.1">
    <property type="nucleotide sequence ID" value="XM_007865957.1"/>
</dbReference>
<dbReference type="KEGG" id="gtr:GLOTRDRAFT_58024"/>
<dbReference type="InterPro" id="IPR007269">
    <property type="entry name" value="ICMT_MeTrfase"/>
</dbReference>
<dbReference type="EC" id="2.1.1.100" evidence="5"/>
<comment type="subcellular location">
    <subcellularLocation>
        <location evidence="5">Endoplasmic reticulum membrane</location>
        <topology evidence="5">Multi-pass membrane protein</topology>
    </subcellularLocation>
    <subcellularLocation>
        <location evidence="1">Membrane</location>
        <topology evidence="1">Multi-pass membrane protein</topology>
    </subcellularLocation>
</comment>
<dbReference type="PANTHER" id="PTHR12714">
    <property type="entry name" value="PROTEIN-S ISOPRENYLCYSTEINE O-METHYLTRANSFERASE"/>
    <property type="match status" value="1"/>
</dbReference>
<comment type="caution">
    <text evidence="5">Lacks conserved residue(s) required for the propagation of feature annotation.</text>
</comment>
<keyword evidence="2 5" id="KW-0812">Transmembrane</keyword>
<feature type="transmembrane region" description="Helical" evidence="5">
    <location>
        <begin position="156"/>
        <end position="176"/>
    </location>
</feature>
<keyword evidence="6" id="KW-0732">Signal</keyword>
<keyword evidence="5" id="KW-0489">Methyltransferase</keyword>
<keyword evidence="4 5" id="KW-0472">Membrane</keyword>
<evidence type="ECO:0000256" key="2">
    <source>
        <dbReference type="ARBA" id="ARBA00022692"/>
    </source>
</evidence>
<keyword evidence="5" id="KW-0808">Transferase</keyword>
<protein>
    <recommendedName>
        <fullName evidence="5">Protein-S-isoprenylcysteine O-methyltransferase</fullName>
        <ecNumber evidence="5">2.1.1.100</ecNumber>
    </recommendedName>
</protein>